<proteinExistence type="inferred from homology"/>
<dbReference type="InterPro" id="IPR027268">
    <property type="entry name" value="Peptidase_M4/M1_CTD_sf"/>
</dbReference>
<dbReference type="GO" id="GO:0008270">
    <property type="term" value="F:zinc ion binding"/>
    <property type="evidence" value="ECO:0007669"/>
    <property type="project" value="InterPro"/>
</dbReference>
<dbReference type="EMBL" id="AVOT02051836">
    <property type="protein sequence ID" value="MBW0546819.1"/>
    <property type="molecule type" value="Genomic_DNA"/>
</dbReference>
<comment type="cofactor">
    <cofactor evidence="11">
        <name>Zn(2+)</name>
        <dbReference type="ChEBI" id="CHEBI:29105"/>
    </cofactor>
    <text evidence="11">Binds 1 zinc ion per subunit.</text>
</comment>
<evidence type="ECO:0000256" key="10">
    <source>
        <dbReference type="PIRSR" id="PIRSR601842-1"/>
    </source>
</evidence>
<feature type="binding site" evidence="11">
    <location>
        <position position="715"/>
    </location>
    <ligand>
        <name>Zn(2+)</name>
        <dbReference type="ChEBI" id="CHEBI:29105"/>
        <note>catalytic</note>
    </ligand>
</feature>
<evidence type="ECO:0000313" key="15">
    <source>
        <dbReference type="Proteomes" id="UP000765509"/>
    </source>
</evidence>
<evidence type="ECO:0000256" key="4">
    <source>
        <dbReference type="ARBA" id="ARBA00022670"/>
    </source>
</evidence>
<dbReference type="Pfam" id="PF02128">
    <property type="entry name" value="Peptidase_M36"/>
    <property type="match status" value="1"/>
</dbReference>
<evidence type="ECO:0000256" key="12">
    <source>
        <dbReference type="RuleBase" id="RU364017"/>
    </source>
</evidence>
<dbReference type="PANTHER" id="PTHR33478:SF1">
    <property type="entry name" value="EXTRACELLULAR METALLOPROTEINASE MEP"/>
    <property type="match status" value="1"/>
</dbReference>
<feature type="binding site" evidence="11">
    <location>
        <position position="685"/>
    </location>
    <ligand>
        <name>Zn(2+)</name>
        <dbReference type="ChEBI" id="CHEBI:29105"/>
        <note>catalytic</note>
    </ligand>
</feature>
<organism evidence="14 15">
    <name type="scientific">Austropuccinia psidii MF-1</name>
    <dbReference type="NCBI Taxonomy" id="1389203"/>
    <lineage>
        <taxon>Eukaryota</taxon>
        <taxon>Fungi</taxon>
        <taxon>Dikarya</taxon>
        <taxon>Basidiomycota</taxon>
        <taxon>Pucciniomycotina</taxon>
        <taxon>Pucciniomycetes</taxon>
        <taxon>Pucciniales</taxon>
        <taxon>Sphaerophragmiaceae</taxon>
        <taxon>Austropuccinia</taxon>
    </lineage>
</organism>
<name>A0A9Q3INE3_9BASI</name>
<evidence type="ECO:0000256" key="3">
    <source>
        <dbReference type="ARBA" id="ARBA00022525"/>
    </source>
</evidence>
<dbReference type="Gene3D" id="3.10.170.10">
    <property type="match status" value="1"/>
</dbReference>
<dbReference type="PANTHER" id="PTHR33478">
    <property type="entry name" value="EXTRACELLULAR METALLOPROTEINASE MEP"/>
    <property type="match status" value="1"/>
</dbReference>
<accession>A0A9Q3INE3</accession>
<evidence type="ECO:0000256" key="1">
    <source>
        <dbReference type="ARBA" id="ARBA00004613"/>
    </source>
</evidence>
<evidence type="ECO:0000256" key="7">
    <source>
        <dbReference type="ARBA" id="ARBA00022833"/>
    </source>
</evidence>
<gene>
    <name evidence="14" type="ORF">O181_086534</name>
</gene>
<dbReference type="GO" id="GO:0005615">
    <property type="term" value="C:extracellular space"/>
    <property type="evidence" value="ECO:0007669"/>
    <property type="project" value="InterPro"/>
</dbReference>
<keyword evidence="9 12" id="KW-0865">Zymogen</keyword>
<evidence type="ECO:0000256" key="9">
    <source>
        <dbReference type="ARBA" id="ARBA00023145"/>
    </source>
</evidence>
<dbReference type="GO" id="GO:0004222">
    <property type="term" value="F:metalloendopeptidase activity"/>
    <property type="evidence" value="ECO:0007669"/>
    <property type="project" value="InterPro"/>
</dbReference>
<feature type="region of interest" description="Disordered" evidence="13">
    <location>
        <begin position="439"/>
        <end position="465"/>
    </location>
</feature>
<dbReference type="SUPFAM" id="SSF55486">
    <property type="entry name" value="Metalloproteases ('zincins'), catalytic domain"/>
    <property type="match status" value="1"/>
</dbReference>
<evidence type="ECO:0000256" key="8">
    <source>
        <dbReference type="ARBA" id="ARBA00023049"/>
    </source>
</evidence>
<keyword evidence="4 12" id="KW-0645">Protease</keyword>
<feature type="active site" evidence="10">
    <location>
        <position position="686"/>
    </location>
</feature>
<dbReference type="Proteomes" id="UP000765509">
    <property type="component" value="Unassembled WGS sequence"/>
</dbReference>
<evidence type="ECO:0000313" key="14">
    <source>
        <dbReference type="EMBL" id="MBW0546819.1"/>
    </source>
</evidence>
<feature type="chain" id="PRO_5040541668" description="Extracellular metalloproteinase" evidence="12">
    <location>
        <begin position="26"/>
        <end position="913"/>
    </location>
</feature>
<sequence>MKNFKISTGLLILIISILKFNHLIASPDSSLPPSSLRKSLNFDQTNFKNSLKISIFKKNNHQENLKLINFNNLISLSNPSHLKSNFQINHPNNQKETLKDFGLSLANQFLNHLYPNISFELTSSYFSNHNSIFHAYFIQTTNHKAKIFNSLANLNIDLDPKSKNFGHIISHSDSFNPNLNLNSSNFQISNNFNQISSFLKPKTSSDHCSILHEKFQKALESFKSTISINQQQQRQHFFNLFSDQSSDLVNHFTQDELLQIAECDTLSTHSNPSSQSSIVDPRIALISFLTIASDHSTESHLRSKSLDELINSIYIIQKPNSLGNSNSDNLLELYNVPGSLSALDPSSDHSTQPTIAELAWLNVNQDDSNSDSSQLKMVWRFEYRSQSNWYESYVDASQPDLVPMVVDWIKDFRPTDDTSFTMEQHQFIQSSLKERLKSFSPVNQSSVDKPQSNLPPLPHGSTSNFRPASYRVFPWSVNDPTEGHRKLIESPSDSIASPLGWHTIPPTHPHSDQLDLVGLPVGWSQLVSRHGLRAFDTRGNNVYAQENWEGLHNWEANYRPNGTDQLKFDFPLGWNKTHGPEETHINPQRYIDSAVSELFYTCNEFHDLTYRYGFDEESGNFQQHNFGRGGKGGDGVIANAQDGSGYNNANFATPPDGRHGQMRMYVWNGPEPWRDGDLEAGIVIHEYSHGVSTRLTGGPANSACLGWGEAGGMGEGWGDMFATLIRMHKAKPVDFTMGEWASGAKGGIRKYKYSLNNMTNPETYTTLDKPGYWGVHAIGEVWAEMLFTVAEELISKHGYEPNLFPPTDQEDPNKFYKISDSTGKMVPKKGNTLFFQLVIDGMKLQPCRPGFFDARDAILQADSILTGGENHCEIWKGFSKRGLGPNASLKGNTPWGGGIRTDDFSIPDDVCLD</sequence>
<evidence type="ECO:0000256" key="6">
    <source>
        <dbReference type="ARBA" id="ARBA00022801"/>
    </source>
</evidence>
<dbReference type="EC" id="3.4.24.-" evidence="12"/>
<dbReference type="InterPro" id="IPR001842">
    <property type="entry name" value="Peptidase_M36"/>
</dbReference>
<dbReference type="OrthoDB" id="3227768at2759"/>
<keyword evidence="8 12" id="KW-0482">Metalloprotease</keyword>
<dbReference type="CDD" id="cd09596">
    <property type="entry name" value="M36"/>
    <property type="match status" value="1"/>
</dbReference>
<feature type="compositionally biased region" description="Polar residues" evidence="13">
    <location>
        <begin position="440"/>
        <end position="452"/>
    </location>
</feature>
<protein>
    <recommendedName>
        <fullName evidence="12">Extracellular metalloproteinase</fullName>
        <ecNumber evidence="12">3.4.24.-</ecNumber>
    </recommendedName>
    <alternativeName>
        <fullName evidence="12">Fungalysin</fullName>
    </alternativeName>
</protein>
<keyword evidence="15" id="KW-1185">Reference proteome</keyword>
<keyword evidence="6 12" id="KW-0378">Hydrolase</keyword>
<comment type="caution">
    <text evidence="14">The sequence shown here is derived from an EMBL/GenBank/DDBJ whole genome shotgun (WGS) entry which is preliminary data.</text>
</comment>
<keyword evidence="3 12" id="KW-0964">Secreted</keyword>
<keyword evidence="7 11" id="KW-0862">Zinc</keyword>
<dbReference type="AlphaFoldDB" id="A0A9Q3INE3"/>
<evidence type="ECO:0000256" key="11">
    <source>
        <dbReference type="PIRSR" id="PIRSR601842-2"/>
    </source>
</evidence>
<comment type="subcellular location">
    <subcellularLocation>
        <location evidence="1 12">Secreted</location>
    </subcellularLocation>
</comment>
<keyword evidence="12" id="KW-0732">Signal</keyword>
<feature type="binding site" evidence="11">
    <location>
        <position position="689"/>
    </location>
    <ligand>
        <name>Zn(2+)</name>
        <dbReference type="ChEBI" id="CHEBI:29105"/>
        <note>catalytic</note>
    </ligand>
</feature>
<keyword evidence="5 11" id="KW-0479">Metal-binding</keyword>
<dbReference type="InterPro" id="IPR050371">
    <property type="entry name" value="Fungal_virulence_M36"/>
</dbReference>
<feature type="signal peptide" evidence="12">
    <location>
        <begin position="1"/>
        <end position="25"/>
    </location>
</feature>
<evidence type="ECO:0000256" key="2">
    <source>
        <dbReference type="ARBA" id="ARBA00006006"/>
    </source>
</evidence>
<comment type="similarity">
    <text evidence="2 12">Belongs to the peptidase M36 family.</text>
</comment>
<dbReference type="GO" id="GO:0006508">
    <property type="term" value="P:proteolysis"/>
    <property type="evidence" value="ECO:0007669"/>
    <property type="project" value="UniProtKB-KW"/>
</dbReference>
<evidence type="ECO:0000256" key="5">
    <source>
        <dbReference type="ARBA" id="ARBA00022723"/>
    </source>
</evidence>
<dbReference type="Gene3D" id="1.10.390.10">
    <property type="entry name" value="Neutral Protease Domain 2"/>
    <property type="match status" value="1"/>
</dbReference>
<evidence type="ECO:0000256" key="13">
    <source>
        <dbReference type="SAM" id="MobiDB-lite"/>
    </source>
</evidence>
<reference evidence="14" key="1">
    <citation type="submission" date="2021-03" db="EMBL/GenBank/DDBJ databases">
        <title>Draft genome sequence of rust myrtle Austropuccinia psidii MF-1, a brazilian biotype.</title>
        <authorList>
            <person name="Quecine M.C."/>
            <person name="Pachon D.M.R."/>
            <person name="Bonatelli M.L."/>
            <person name="Correr F.H."/>
            <person name="Franceschini L.M."/>
            <person name="Leite T.F."/>
            <person name="Margarido G.R.A."/>
            <person name="Almeida C.A."/>
            <person name="Ferrarezi J.A."/>
            <person name="Labate C.A."/>
        </authorList>
    </citation>
    <scope>NUCLEOTIDE SEQUENCE</scope>
    <source>
        <strain evidence="14">MF-1</strain>
    </source>
</reference>